<dbReference type="PANTHER" id="PTHR21248">
    <property type="entry name" value="CARDIOLIPIN SYNTHASE"/>
    <property type="match status" value="1"/>
</dbReference>
<reference evidence="2 3" key="1">
    <citation type="submission" date="2016-11" db="EMBL/GenBank/DDBJ databases">
        <authorList>
            <person name="Jaros S."/>
            <person name="Januszkiewicz K."/>
            <person name="Wedrychowicz H."/>
        </authorList>
    </citation>
    <scope>NUCLEOTIDE SEQUENCE [LARGE SCALE GENOMIC DNA]</scope>
    <source>
        <strain evidence="2 3">DSM 16917</strain>
    </source>
</reference>
<feature type="domain" description="PLD phosphodiesterase" evidence="1">
    <location>
        <begin position="413"/>
        <end position="440"/>
    </location>
</feature>
<accession>A0A1M5RG91</accession>
<name>A0A1M5RG91_9GAMM</name>
<dbReference type="CDD" id="cd09113">
    <property type="entry name" value="PLDc_ymdC_like_2"/>
    <property type="match status" value="1"/>
</dbReference>
<dbReference type="GO" id="GO:0030572">
    <property type="term" value="F:phosphatidyltransferase activity"/>
    <property type="evidence" value="ECO:0007669"/>
    <property type="project" value="UniProtKB-ARBA"/>
</dbReference>
<dbReference type="GO" id="GO:0032049">
    <property type="term" value="P:cardiolipin biosynthetic process"/>
    <property type="evidence" value="ECO:0007669"/>
    <property type="project" value="UniProtKB-ARBA"/>
</dbReference>
<dbReference type="PROSITE" id="PS50035">
    <property type="entry name" value="PLD"/>
    <property type="match status" value="2"/>
</dbReference>
<evidence type="ECO:0000313" key="2">
    <source>
        <dbReference type="EMBL" id="SHH25281.1"/>
    </source>
</evidence>
<sequence length="522" mass="58733">MLQKRHGLRRWALGLALVVLGGCASLPTDFEKTPSHALIEVEDTRLGRQTQALALAHPSESGFFVLNDGLDAFIARYALINQADKSLDLQYYIWHDDLTGRLLHNRLLHAAERGVRVRLLLDDLDTAGKESILALLDAHPNLEVRLFNPFASRNSRMTEFVTDLGRVNHRMHNKSLTADNQATILGGRNIGDEYFDATKDVAFGDVDVLAIGPVVSEVSQSFDLYWNSEHSYPLSAFREGEPPSEGELAAFIRMSDEHHQAAEGSAYAQALEDSEVVATGAINQLPFDWSPWRLVYDDPAKVGTSKLDADTHMAPALLQMFAQTEQDLIVISPYFVPGDKLTEYFGTMVERGIRVRILTNALSANDVPLVHAGYMRYRKDLIRNGIELYEFKAIKEPDDAPKKPKKSRWSGASRSSLHAKVFGFDQRYLFVGSFNVDARSTILNTEIGVLFASDAEGQRFSDNFDRNALLKAYRVELDEQEKLVWITEHDGEGVVLDKEPETSWWMRFKARLMSIFVLESQL</sequence>
<dbReference type="OrthoDB" id="9814092at2"/>
<gene>
    <name evidence="2" type="ORF">SAMN02745129_1611</name>
</gene>
<dbReference type="PANTHER" id="PTHR21248:SF12">
    <property type="entry name" value="CARDIOLIPIN SYNTHASE C"/>
    <property type="match status" value="1"/>
</dbReference>
<dbReference type="Proteomes" id="UP000184268">
    <property type="component" value="Unassembled WGS sequence"/>
</dbReference>
<feature type="domain" description="PLD phosphodiesterase" evidence="1">
    <location>
        <begin position="167"/>
        <end position="194"/>
    </location>
</feature>
<keyword evidence="3" id="KW-1185">Reference proteome</keyword>
<dbReference type="SUPFAM" id="SSF56024">
    <property type="entry name" value="Phospholipase D/nuclease"/>
    <property type="match status" value="2"/>
</dbReference>
<dbReference type="RefSeq" id="WP_067657390.1">
    <property type="nucleotide sequence ID" value="NZ_FQXG01000002.1"/>
</dbReference>
<dbReference type="InterPro" id="IPR025202">
    <property type="entry name" value="PLD-like_dom"/>
</dbReference>
<dbReference type="STRING" id="299255.SAMN02745129_1611"/>
<evidence type="ECO:0000313" key="3">
    <source>
        <dbReference type="Proteomes" id="UP000184268"/>
    </source>
</evidence>
<proteinExistence type="predicted"/>
<dbReference type="PROSITE" id="PS51257">
    <property type="entry name" value="PROKAR_LIPOPROTEIN"/>
    <property type="match status" value="1"/>
</dbReference>
<dbReference type="AlphaFoldDB" id="A0A1M5RG91"/>
<organism evidence="2 3">
    <name type="scientific">Ferrimonas marina</name>
    <dbReference type="NCBI Taxonomy" id="299255"/>
    <lineage>
        <taxon>Bacteria</taxon>
        <taxon>Pseudomonadati</taxon>
        <taxon>Pseudomonadota</taxon>
        <taxon>Gammaproteobacteria</taxon>
        <taxon>Alteromonadales</taxon>
        <taxon>Ferrimonadaceae</taxon>
        <taxon>Ferrimonas</taxon>
    </lineage>
</organism>
<dbReference type="InterPro" id="IPR001736">
    <property type="entry name" value="PLipase_D/transphosphatidylase"/>
</dbReference>
<dbReference type="Pfam" id="PF13091">
    <property type="entry name" value="PLDc_2"/>
    <property type="match status" value="2"/>
</dbReference>
<protein>
    <submittedName>
        <fullName evidence="2">Phosphatidylserine/phosphatidylglycerophosphate/cardiolipin synthase</fullName>
    </submittedName>
</protein>
<dbReference type="EMBL" id="FQXG01000002">
    <property type="protein sequence ID" value="SHH25281.1"/>
    <property type="molecule type" value="Genomic_DNA"/>
</dbReference>
<evidence type="ECO:0000259" key="1">
    <source>
        <dbReference type="PROSITE" id="PS50035"/>
    </source>
</evidence>
<dbReference type="CDD" id="cd09111">
    <property type="entry name" value="PLDc_ymdC_like_1"/>
    <property type="match status" value="1"/>
</dbReference>
<dbReference type="SMART" id="SM00155">
    <property type="entry name" value="PLDc"/>
    <property type="match status" value="2"/>
</dbReference>
<dbReference type="Gene3D" id="3.30.870.10">
    <property type="entry name" value="Endonuclease Chain A"/>
    <property type="match status" value="2"/>
</dbReference>